<sequence length="84" mass="9332">MATFFSSKMSATSSESDVVLDVILDKNLELVDRTYIILHVVDQERAERKRMCLGEIVLFQNPVDAQDAVPLSSASSELPSDQTE</sequence>
<dbReference type="RefSeq" id="YP_003517794.1">
    <property type="nucleotide sequence ID" value="NC_013953.1"/>
</dbReference>
<protein>
    <submittedName>
        <fullName evidence="1">LEF-10</fullName>
    </submittedName>
</protein>
<keyword evidence="2" id="KW-1185">Reference proteome</keyword>
<dbReference type="KEGG" id="vg:8887730"/>
<evidence type="ECO:0000313" key="2">
    <source>
        <dbReference type="Proteomes" id="UP000203822"/>
    </source>
</evidence>
<evidence type="ECO:0000313" key="1">
    <source>
        <dbReference type="EMBL" id="ADD73763.1"/>
    </source>
</evidence>
<dbReference type="OrthoDB" id="26385at10239"/>
<organism evidence="1 2">
    <name type="scientific">Lymantria xylina multiple nucleopolyhedrovirus</name>
    <dbReference type="NCBI Taxonomy" id="2847840"/>
    <lineage>
        <taxon>Viruses</taxon>
        <taxon>Viruses incertae sedis</taxon>
        <taxon>Naldaviricetes</taxon>
        <taxon>Lefavirales</taxon>
        <taxon>Baculoviridae</taxon>
        <taxon>Alphabaculovirus</taxon>
        <taxon>Alphabaculovirus lyxylinae</taxon>
        <taxon>Lymantria xylina nucleopolyhedrovirus</taxon>
    </lineage>
</organism>
<accession>D4N291</accession>
<gene>
    <name evidence="1" type="primary">lef-10</name>
</gene>
<dbReference type="Pfam" id="PF07206">
    <property type="entry name" value="Baculo_LEF-10"/>
    <property type="match status" value="1"/>
</dbReference>
<dbReference type="Proteomes" id="UP000203822">
    <property type="component" value="Segment"/>
</dbReference>
<dbReference type="InterPro" id="IPR009855">
    <property type="entry name" value="Baculo_LEF-10"/>
</dbReference>
<reference evidence="1 2" key="1">
    <citation type="journal article" date="2010" name="BMC Genomics">
        <title>Genomic sequencing and analyses of Lymantria xylina multiple nucleopolyhedrovirus.</title>
        <authorList>
            <person name="Nai Y.S."/>
            <person name="Wu C.Y."/>
            <person name="Wang T.C."/>
            <person name="Chen Y.R."/>
            <person name="Lau W.H."/>
            <person name="Lo C.F."/>
            <person name="Tsai M.F."/>
            <person name="Wang C.H."/>
        </authorList>
    </citation>
    <scope>NUCLEOTIDE SEQUENCE [LARGE SCALE GENOMIC DNA]</scope>
    <source>
        <strain evidence="1">LyxyMNPV-5</strain>
    </source>
</reference>
<proteinExistence type="predicted"/>
<dbReference type="EMBL" id="GQ202541">
    <property type="protein sequence ID" value="ADD73763.1"/>
    <property type="molecule type" value="Genomic_DNA"/>
</dbReference>
<name>D4N291_9ABAC</name>
<dbReference type="GeneID" id="8887730"/>